<dbReference type="Proteomes" id="UP000572051">
    <property type="component" value="Unassembled WGS sequence"/>
</dbReference>
<proteinExistence type="predicted"/>
<feature type="domain" description="Acyltransferase 3" evidence="3">
    <location>
        <begin position="27"/>
        <end position="358"/>
    </location>
</feature>
<evidence type="ECO:0000259" key="3">
    <source>
        <dbReference type="Pfam" id="PF01757"/>
    </source>
</evidence>
<feature type="transmembrane region" description="Helical" evidence="2">
    <location>
        <begin position="52"/>
        <end position="71"/>
    </location>
</feature>
<feature type="domain" description="SGNH" evidence="4">
    <location>
        <begin position="466"/>
        <end position="684"/>
    </location>
</feature>
<evidence type="ECO:0000256" key="2">
    <source>
        <dbReference type="SAM" id="Phobius"/>
    </source>
</evidence>
<feature type="transmembrane region" description="Helical" evidence="2">
    <location>
        <begin position="380"/>
        <end position="400"/>
    </location>
</feature>
<feature type="region of interest" description="Disordered" evidence="1">
    <location>
        <begin position="556"/>
        <end position="575"/>
    </location>
</feature>
<name>A0A7Z0ELT6_9ACTN</name>
<dbReference type="InterPro" id="IPR043968">
    <property type="entry name" value="SGNH"/>
</dbReference>
<dbReference type="AlphaFoldDB" id="A0A7Z0ELT6"/>
<feature type="transmembrane region" description="Helical" evidence="2">
    <location>
        <begin position="247"/>
        <end position="264"/>
    </location>
</feature>
<dbReference type="GO" id="GO:0016020">
    <property type="term" value="C:membrane"/>
    <property type="evidence" value="ECO:0007669"/>
    <property type="project" value="TreeGrafter"/>
</dbReference>
<dbReference type="Pfam" id="PF19040">
    <property type="entry name" value="SGNH"/>
    <property type="match status" value="1"/>
</dbReference>
<keyword evidence="6" id="KW-1185">Reference proteome</keyword>
<gene>
    <name evidence="5" type="ORF">HNR10_002272</name>
</gene>
<dbReference type="PANTHER" id="PTHR23028:SF53">
    <property type="entry name" value="ACYL_TRANSF_3 DOMAIN-CONTAINING PROTEIN"/>
    <property type="match status" value="1"/>
</dbReference>
<comment type="caution">
    <text evidence="5">The sequence shown here is derived from an EMBL/GenBank/DDBJ whole genome shotgun (WGS) entry which is preliminary data.</text>
</comment>
<feature type="transmembrane region" description="Helical" evidence="2">
    <location>
        <begin position="91"/>
        <end position="110"/>
    </location>
</feature>
<dbReference type="RefSeq" id="WP_179823006.1">
    <property type="nucleotide sequence ID" value="NZ_JACCFS010000001.1"/>
</dbReference>
<keyword evidence="2" id="KW-1133">Transmembrane helix</keyword>
<dbReference type="GO" id="GO:0009103">
    <property type="term" value="P:lipopolysaccharide biosynthetic process"/>
    <property type="evidence" value="ECO:0007669"/>
    <property type="project" value="TreeGrafter"/>
</dbReference>
<organism evidence="5 6">
    <name type="scientific">Nocardiopsis aegyptia</name>
    <dbReference type="NCBI Taxonomy" id="220378"/>
    <lineage>
        <taxon>Bacteria</taxon>
        <taxon>Bacillati</taxon>
        <taxon>Actinomycetota</taxon>
        <taxon>Actinomycetes</taxon>
        <taxon>Streptosporangiales</taxon>
        <taxon>Nocardiopsidaceae</taxon>
        <taxon>Nocardiopsis</taxon>
    </lineage>
</organism>
<dbReference type="InterPro" id="IPR002656">
    <property type="entry name" value="Acyl_transf_3_dom"/>
</dbReference>
<dbReference type="PANTHER" id="PTHR23028">
    <property type="entry name" value="ACETYLTRANSFERASE"/>
    <property type="match status" value="1"/>
</dbReference>
<feature type="transmembrane region" description="Helical" evidence="2">
    <location>
        <begin position="163"/>
        <end position="181"/>
    </location>
</feature>
<dbReference type="InterPro" id="IPR050879">
    <property type="entry name" value="Acyltransferase_3"/>
</dbReference>
<keyword evidence="2" id="KW-0472">Membrane</keyword>
<sequence length="720" mass="77040">MPVPVLNHAPEHVRGASASPRTAHRTDIEGLRAVAALLIAVYHIWFGTVSGGVDVFLVLTGFLITGSLVRAMERDGRLALGAFWSKLARRLFPSGAVVLAAVLVSAYLLLPRSRWTDVIADVQAAALYYGNWHLSLGSVDYMAENSAAGPVQHFWSLGVQGQFYLLWPVLVILAGLVAARCGLRVRTAALAAVGAVLATSFAYSLWITSTDPVWAYFDTGARLWELALGGVLALVIARVRLPRPLRLVLGWTGLAALVLCGLVVGDSLPYPGVASLWPALAAVAVLLAGAGGDAPGRLSATRLLGARPLVWLGGRAYTLFLWHWPILVFHLEVTGQDRPTLLGGLGVLGCAFAAAVLTTRLVDGSLTRLTRTRRAPSWSLAAGVLFVVPVLLAGLVWGGAIERDRQLRMELSSDPMSYPGAAVTLNPALAENLPALPVYPDTATVATDTVDQTRDCNALTDATEVVSCDFGDPEAGFTMVLAGSSHARHWFQALRAVVEQHDWRLIMMTKNACQFSADEQVYRGVPFTECTAWNADVMERIAEIGPDAVFTTATRTTAGGEEEDPPGTPPERTPDGYVERWRELEELGVAVLAVRDTPRFGFDVAECVDREGARGCVEEQSFSMAERAPYEDLADVPANTRFLDLTEHLCGDGVCRGVIGNQLAYYDTNHFSHAFSRSLAVVLEPYLLESLPEAPVAGTSLAEAAGPLLGAAESTGPEAS</sequence>
<feature type="transmembrane region" description="Helical" evidence="2">
    <location>
        <begin position="213"/>
        <end position="235"/>
    </location>
</feature>
<dbReference type="GO" id="GO:0016747">
    <property type="term" value="F:acyltransferase activity, transferring groups other than amino-acyl groups"/>
    <property type="evidence" value="ECO:0007669"/>
    <property type="project" value="InterPro"/>
</dbReference>
<evidence type="ECO:0000259" key="4">
    <source>
        <dbReference type="Pfam" id="PF19040"/>
    </source>
</evidence>
<keyword evidence="2" id="KW-0812">Transmembrane</keyword>
<dbReference type="EMBL" id="JACCFS010000001">
    <property type="protein sequence ID" value="NYJ34391.1"/>
    <property type="molecule type" value="Genomic_DNA"/>
</dbReference>
<evidence type="ECO:0000313" key="6">
    <source>
        <dbReference type="Proteomes" id="UP000572051"/>
    </source>
</evidence>
<dbReference type="Pfam" id="PF01757">
    <property type="entry name" value="Acyl_transf_3"/>
    <property type="match status" value="1"/>
</dbReference>
<reference evidence="5 6" key="1">
    <citation type="submission" date="2020-07" db="EMBL/GenBank/DDBJ databases">
        <title>Sequencing the genomes of 1000 actinobacteria strains.</title>
        <authorList>
            <person name="Klenk H.-P."/>
        </authorList>
    </citation>
    <scope>NUCLEOTIDE SEQUENCE [LARGE SCALE GENOMIC DNA]</scope>
    <source>
        <strain evidence="5 6">DSM 44442</strain>
    </source>
</reference>
<evidence type="ECO:0000256" key="1">
    <source>
        <dbReference type="SAM" id="MobiDB-lite"/>
    </source>
</evidence>
<accession>A0A7Z0ELT6</accession>
<feature type="transmembrane region" description="Helical" evidence="2">
    <location>
        <begin position="309"/>
        <end position="329"/>
    </location>
</feature>
<evidence type="ECO:0000313" key="5">
    <source>
        <dbReference type="EMBL" id="NYJ34391.1"/>
    </source>
</evidence>
<feature type="transmembrane region" description="Helical" evidence="2">
    <location>
        <begin position="188"/>
        <end position="207"/>
    </location>
</feature>
<protein>
    <submittedName>
        <fullName evidence="5">Peptidoglycan/LPS O-acetylase OafA/YrhL</fullName>
    </submittedName>
</protein>
<feature type="transmembrane region" description="Helical" evidence="2">
    <location>
        <begin position="341"/>
        <end position="359"/>
    </location>
</feature>
<feature type="transmembrane region" description="Helical" evidence="2">
    <location>
        <begin position="270"/>
        <end position="288"/>
    </location>
</feature>